<feature type="compositionally biased region" description="Basic and acidic residues" evidence="1">
    <location>
        <begin position="101"/>
        <end position="113"/>
    </location>
</feature>
<comment type="caution">
    <text evidence="2">The sequence shown here is derived from an EMBL/GenBank/DDBJ whole genome shotgun (WGS) entry which is preliminary data.</text>
</comment>
<evidence type="ECO:0000313" key="3">
    <source>
        <dbReference type="Proteomes" id="UP001172687"/>
    </source>
</evidence>
<organism evidence="2 3">
    <name type="scientific">Mycolicibacterium austroafricanum</name>
    <name type="common">Mycobacterium austroafricanum</name>
    <dbReference type="NCBI Taxonomy" id="39687"/>
    <lineage>
        <taxon>Bacteria</taxon>
        <taxon>Bacillati</taxon>
        <taxon>Actinomycetota</taxon>
        <taxon>Actinomycetes</taxon>
        <taxon>Mycobacteriales</taxon>
        <taxon>Mycobacteriaceae</taxon>
        <taxon>Mycolicibacterium</taxon>
    </lineage>
</organism>
<evidence type="ECO:0000256" key="1">
    <source>
        <dbReference type="SAM" id="MobiDB-lite"/>
    </source>
</evidence>
<keyword evidence="3" id="KW-1185">Reference proteome</keyword>
<evidence type="ECO:0008006" key="4">
    <source>
        <dbReference type="Google" id="ProtNLM"/>
    </source>
</evidence>
<dbReference type="Gene3D" id="1.10.30.50">
    <property type="match status" value="1"/>
</dbReference>
<dbReference type="Proteomes" id="UP001172687">
    <property type="component" value="Unassembled WGS sequence"/>
</dbReference>
<protein>
    <recommendedName>
        <fullName evidence="4">HNH endonuclease</fullName>
    </recommendedName>
</protein>
<feature type="region of interest" description="Disordered" evidence="1">
    <location>
        <begin position="80"/>
        <end position="113"/>
    </location>
</feature>
<reference evidence="2" key="1">
    <citation type="submission" date="2023-07" db="EMBL/GenBank/DDBJ databases">
        <title>Degradation of tert-butanol by M. austroafricanum TBA100.</title>
        <authorList>
            <person name="Helbich S."/>
            <person name="Vainshtein Y."/>
        </authorList>
    </citation>
    <scope>NUCLEOTIDE SEQUENCE</scope>
    <source>
        <strain evidence="2">TBA100</strain>
    </source>
</reference>
<gene>
    <name evidence="2" type="ORF">QYF68_26620</name>
</gene>
<dbReference type="EMBL" id="JAUHTC010000091">
    <property type="protein sequence ID" value="MDN4521368.1"/>
    <property type="molecule type" value="Genomic_DNA"/>
</dbReference>
<evidence type="ECO:0000313" key="2">
    <source>
        <dbReference type="EMBL" id="MDN4521368.1"/>
    </source>
</evidence>
<sequence>MPARRATRKTTTEKGLGWEHQQQRQRLLRRLIDGDLCWWCSKPLFREAARNWDHRSLAADHSIPRALGGNRSDRLLHATCNEQRGDGRRDASRPAVTGNEPEPRPEHHLAMDW</sequence>
<feature type="compositionally biased region" description="Basic and acidic residues" evidence="1">
    <location>
        <begin position="83"/>
        <end position="92"/>
    </location>
</feature>
<name>A0ABT8HKS9_MYCAO</name>
<feature type="region of interest" description="Disordered" evidence="1">
    <location>
        <begin position="1"/>
        <end position="21"/>
    </location>
</feature>
<accession>A0ABT8HKS9</accession>
<proteinExistence type="predicted"/>